<feature type="transmembrane region" description="Helical" evidence="8">
    <location>
        <begin position="253"/>
        <end position="273"/>
    </location>
</feature>
<keyword evidence="8" id="KW-0997">Cell inner membrane</keyword>
<dbReference type="InterPro" id="IPR004812">
    <property type="entry name" value="Efflux_drug-R_Bcr/CmlA"/>
</dbReference>
<comment type="subcellular location">
    <subcellularLocation>
        <location evidence="8">Cell inner membrane</location>
        <topology evidence="8">Multi-pass membrane protein</topology>
    </subcellularLocation>
    <subcellularLocation>
        <location evidence="1">Cell membrane</location>
        <topology evidence="1">Multi-pass membrane protein</topology>
    </subcellularLocation>
</comment>
<dbReference type="PROSITE" id="PS50850">
    <property type="entry name" value="MFS"/>
    <property type="match status" value="1"/>
</dbReference>
<gene>
    <name evidence="10" type="ORF">NBH21_04785</name>
</gene>
<dbReference type="GO" id="GO:0005886">
    <property type="term" value="C:plasma membrane"/>
    <property type="evidence" value="ECO:0007669"/>
    <property type="project" value="UniProtKB-SubCell"/>
</dbReference>
<keyword evidence="7 8" id="KW-0472">Membrane</keyword>
<protein>
    <recommendedName>
        <fullName evidence="8">Bcr/CflA family efflux transporter</fullName>
    </recommendedName>
</protein>
<feature type="transmembrane region" description="Helical" evidence="8">
    <location>
        <begin position="50"/>
        <end position="69"/>
    </location>
</feature>
<evidence type="ECO:0000256" key="1">
    <source>
        <dbReference type="ARBA" id="ARBA00004651"/>
    </source>
</evidence>
<dbReference type="InterPro" id="IPR020846">
    <property type="entry name" value="MFS_dom"/>
</dbReference>
<sequence length="412" mass="43066">MLQKSPPLSRNPASLPIVLGLLTAIGLFAIDMYLPSLPEIGAGLNADSGAVQASLISFFVAMGLSQLVYGPVSDMVGRKKPLFFGLALFAIGAVGCALSPSVEWLIAFRALQGVGACAGTVLCRAIVRDLFTGIAAAHLMSRLMLVFSVSPILAPLVGSMITAFGSWRVIFWVMVATAALGVILAATLLPETRSPEARSESSVGSALASYGTLLRDPHYLGLVLIASFGMSSYMIYVANSSFILIEHYGLTPGYYSVLFSLNAVSFIGASQMNGRLSRRFGLQRLIRFAVCGFAAAATTLFLLFEFGLGSLPLMAALLFVAYGFLGMVIPTSAVLALEAHGRIAGTASALMGTLQFVTASSVIGVASLFFNGTALPMVATIAACSLTVLLLATATLRSPAAEPRTEPAEKRS</sequence>
<evidence type="ECO:0000256" key="6">
    <source>
        <dbReference type="ARBA" id="ARBA00022989"/>
    </source>
</evidence>
<feature type="transmembrane region" description="Helical" evidence="8">
    <location>
        <begin position="316"/>
        <end position="337"/>
    </location>
</feature>
<dbReference type="InterPro" id="IPR011701">
    <property type="entry name" value="MFS"/>
</dbReference>
<feature type="transmembrane region" description="Helical" evidence="8">
    <location>
        <begin position="169"/>
        <end position="189"/>
    </location>
</feature>
<proteinExistence type="inferred from homology"/>
<evidence type="ECO:0000259" key="9">
    <source>
        <dbReference type="PROSITE" id="PS50850"/>
    </source>
</evidence>
<dbReference type="AlphaFoldDB" id="A0AAJ1BTF9"/>
<reference evidence="10" key="1">
    <citation type="submission" date="2022-06" db="EMBL/GenBank/DDBJ databases">
        <authorList>
            <person name="Sun Q."/>
        </authorList>
    </citation>
    <scope>NUCLEOTIDE SEQUENCE</scope>
    <source>
        <strain evidence="10">S101</strain>
    </source>
</reference>
<feature type="transmembrane region" description="Helical" evidence="8">
    <location>
        <begin position="376"/>
        <end position="396"/>
    </location>
</feature>
<evidence type="ECO:0000256" key="2">
    <source>
        <dbReference type="ARBA" id="ARBA00006236"/>
    </source>
</evidence>
<feature type="transmembrane region" description="Helical" evidence="8">
    <location>
        <begin position="12"/>
        <end position="30"/>
    </location>
</feature>
<keyword evidence="3 8" id="KW-0813">Transport</keyword>
<dbReference type="GO" id="GO:0042910">
    <property type="term" value="F:xenobiotic transmembrane transporter activity"/>
    <property type="evidence" value="ECO:0007669"/>
    <property type="project" value="InterPro"/>
</dbReference>
<feature type="transmembrane region" description="Helical" evidence="8">
    <location>
        <begin position="106"/>
        <end position="127"/>
    </location>
</feature>
<evidence type="ECO:0000256" key="8">
    <source>
        <dbReference type="RuleBase" id="RU365088"/>
    </source>
</evidence>
<dbReference type="GO" id="GO:1990961">
    <property type="term" value="P:xenobiotic detoxification by transmembrane export across the plasma membrane"/>
    <property type="evidence" value="ECO:0007669"/>
    <property type="project" value="InterPro"/>
</dbReference>
<comment type="caution">
    <text evidence="10">The sequence shown here is derived from an EMBL/GenBank/DDBJ whole genome shotgun (WGS) entry which is preliminary data.</text>
</comment>
<dbReference type="EMBL" id="JAMXLX010000001">
    <property type="protein sequence ID" value="MCO5956081.1"/>
    <property type="molecule type" value="Genomic_DNA"/>
</dbReference>
<dbReference type="PANTHER" id="PTHR23502">
    <property type="entry name" value="MAJOR FACILITATOR SUPERFAMILY"/>
    <property type="match status" value="1"/>
</dbReference>
<feature type="transmembrane region" description="Helical" evidence="8">
    <location>
        <begin position="285"/>
        <end position="304"/>
    </location>
</feature>
<dbReference type="InterPro" id="IPR036259">
    <property type="entry name" value="MFS_trans_sf"/>
</dbReference>
<dbReference type="RefSeq" id="WP_250912764.1">
    <property type="nucleotide sequence ID" value="NZ_JAMXLX010000001.1"/>
</dbReference>
<evidence type="ECO:0000313" key="10">
    <source>
        <dbReference type="EMBL" id="MCO5956081.1"/>
    </source>
</evidence>
<name>A0AAJ1BTF9_9HYPH</name>
<accession>A0AAJ1BTF9</accession>
<feature type="transmembrane region" description="Helical" evidence="8">
    <location>
        <begin position="219"/>
        <end position="238"/>
    </location>
</feature>
<dbReference type="CDD" id="cd17320">
    <property type="entry name" value="MFS_MdfA_MDR_like"/>
    <property type="match status" value="1"/>
</dbReference>
<feature type="domain" description="Major facilitator superfamily (MFS) profile" evidence="9">
    <location>
        <begin position="12"/>
        <end position="397"/>
    </location>
</feature>
<dbReference type="Pfam" id="PF07690">
    <property type="entry name" value="MFS_1"/>
    <property type="match status" value="1"/>
</dbReference>
<dbReference type="Proteomes" id="UP001155380">
    <property type="component" value="Unassembled WGS sequence"/>
</dbReference>
<evidence type="ECO:0000256" key="3">
    <source>
        <dbReference type="ARBA" id="ARBA00022448"/>
    </source>
</evidence>
<dbReference type="Gene3D" id="1.20.1720.10">
    <property type="entry name" value="Multidrug resistance protein D"/>
    <property type="match status" value="1"/>
</dbReference>
<comment type="similarity">
    <text evidence="2 8">Belongs to the major facilitator superfamily. Bcr/CmlA family.</text>
</comment>
<feature type="transmembrane region" description="Helical" evidence="8">
    <location>
        <begin position="349"/>
        <end position="370"/>
    </location>
</feature>
<dbReference type="PANTHER" id="PTHR23502:SF132">
    <property type="entry name" value="POLYAMINE TRANSPORTER 2-RELATED"/>
    <property type="match status" value="1"/>
</dbReference>
<keyword evidence="4" id="KW-1003">Cell membrane</keyword>
<dbReference type="SUPFAM" id="SSF103473">
    <property type="entry name" value="MFS general substrate transporter"/>
    <property type="match status" value="1"/>
</dbReference>
<keyword evidence="5 8" id="KW-0812">Transmembrane</keyword>
<feature type="transmembrane region" description="Helical" evidence="8">
    <location>
        <begin position="81"/>
        <end position="100"/>
    </location>
</feature>
<evidence type="ECO:0000256" key="7">
    <source>
        <dbReference type="ARBA" id="ARBA00023136"/>
    </source>
</evidence>
<evidence type="ECO:0000313" key="11">
    <source>
        <dbReference type="Proteomes" id="UP001155380"/>
    </source>
</evidence>
<evidence type="ECO:0000256" key="4">
    <source>
        <dbReference type="ARBA" id="ARBA00022475"/>
    </source>
</evidence>
<keyword evidence="6 8" id="KW-1133">Transmembrane helix</keyword>
<dbReference type="NCBIfam" id="TIGR00710">
    <property type="entry name" value="efflux_Bcr_CflA"/>
    <property type="match status" value="1"/>
</dbReference>
<organism evidence="10 11">
    <name type="scientific">Ciceribacter sichuanensis</name>
    <dbReference type="NCBI Taxonomy" id="2949647"/>
    <lineage>
        <taxon>Bacteria</taxon>
        <taxon>Pseudomonadati</taxon>
        <taxon>Pseudomonadota</taxon>
        <taxon>Alphaproteobacteria</taxon>
        <taxon>Hyphomicrobiales</taxon>
        <taxon>Rhizobiaceae</taxon>
        <taxon>Ciceribacter</taxon>
    </lineage>
</organism>
<evidence type="ECO:0000256" key="5">
    <source>
        <dbReference type="ARBA" id="ARBA00022692"/>
    </source>
</evidence>
<feature type="transmembrane region" description="Helical" evidence="8">
    <location>
        <begin position="139"/>
        <end position="163"/>
    </location>
</feature>